<protein>
    <submittedName>
        <fullName evidence="3">TIGR03564 family F420-dependent LLM class oxidoreductase</fullName>
        <ecNumber evidence="3">1.-.-.-</ecNumber>
    </submittedName>
</protein>
<dbReference type="InterPro" id="IPR036661">
    <property type="entry name" value="Luciferase-like_sf"/>
</dbReference>
<dbReference type="Gene3D" id="3.20.20.30">
    <property type="entry name" value="Luciferase-like domain"/>
    <property type="match status" value="1"/>
</dbReference>
<keyword evidence="4" id="KW-1185">Reference proteome</keyword>
<dbReference type="GO" id="GO:0016491">
    <property type="term" value="F:oxidoreductase activity"/>
    <property type="evidence" value="ECO:0007669"/>
    <property type="project" value="UniProtKB-KW"/>
</dbReference>
<dbReference type="PANTHER" id="PTHR43244:SF1">
    <property type="entry name" value="5,10-METHYLENETETRAHYDROMETHANOPTERIN REDUCTASE"/>
    <property type="match status" value="1"/>
</dbReference>
<name>A0ABV5ZSY1_9PSEU</name>
<dbReference type="InterPro" id="IPR019910">
    <property type="entry name" value="Lucif-like_OxRdtase_MSMEG_4879"/>
</dbReference>
<sequence length="294" mass="30274">MRIGVGFNELGLTLQEVIDQIGAAAEQGFDAAWLGHHYGWDPLTLLAAASPHAPGIGLGTAIVPTYSQHPVALASQALSVQAVTGNRLTLGVGLSHRPLVEGTLGRSFDRPARHMREYLTVLGPLLRGETVSYQGETLSASAKVDVPGALPPTLLVAALGPAMLRLTGELADGTVTMWAGPRAIADHVVPEITRTATGSPRIVAGLPVLVTADEAAGRAHIDEHLGIAGSLPSYRAILDREGAPTPGAASIVGDEDSVASQVRRLAEAGATDLIAFPMGGVGEQVRTLSVLAAL</sequence>
<dbReference type="EC" id="1.-.-.-" evidence="3"/>
<dbReference type="Proteomes" id="UP001589693">
    <property type="component" value="Unassembled WGS sequence"/>
</dbReference>
<feature type="domain" description="Luciferase-like" evidence="2">
    <location>
        <begin position="13"/>
        <end position="271"/>
    </location>
</feature>
<dbReference type="RefSeq" id="WP_377851159.1">
    <property type="nucleotide sequence ID" value="NZ_JBHLZU010000007.1"/>
</dbReference>
<dbReference type="PANTHER" id="PTHR43244">
    <property type="match status" value="1"/>
</dbReference>
<comment type="caution">
    <text evidence="3">The sequence shown here is derived from an EMBL/GenBank/DDBJ whole genome shotgun (WGS) entry which is preliminary data.</text>
</comment>
<accession>A0ABV5ZSY1</accession>
<gene>
    <name evidence="3" type="ORF">ACFFQA_08605</name>
</gene>
<organism evidence="3 4">
    <name type="scientific">Allokutzneria oryzae</name>
    <dbReference type="NCBI Taxonomy" id="1378989"/>
    <lineage>
        <taxon>Bacteria</taxon>
        <taxon>Bacillati</taxon>
        <taxon>Actinomycetota</taxon>
        <taxon>Actinomycetes</taxon>
        <taxon>Pseudonocardiales</taxon>
        <taxon>Pseudonocardiaceae</taxon>
        <taxon>Allokutzneria</taxon>
    </lineage>
</organism>
<dbReference type="SUPFAM" id="SSF51679">
    <property type="entry name" value="Bacterial luciferase-like"/>
    <property type="match status" value="1"/>
</dbReference>
<proteinExistence type="predicted"/>
<dbReference type="CDD" id="cd01097">
    <property type="entry name" value="Tetrahydromethanopterin_reductase"/>
    <property type="match status" value="1"/>
</dbReference>
<evidence type="ECO:0000313" key="3">
    <source>
        <dbReference type="EMBL" id="MFB9903998.1"/>
    </source>
</evidence>
<keyword evidence="1 3" id="KW-0560">Oxidoreductase</keyword>
<reference evidence="3 4" key="1">
    <citation type="submission" date="2024-09" db="EMBL/GenBank/DDBJ databases">
        <authorList>
            <person name="Sun Q."/>
            <person name="Mori K."/>
        </authorList>
    </citation>
    <scope>NUCLEOTIDE SEQUENCE [LARGE SCALE GENOMIC DNA]</scope>
    <source>
        <strain evidence="3 4">TBRC 7907</strain>
    </source>
</reference>
<evidence type="ECO:0000256" key="1">
    <source>
        <dbReference type="ARBA" id="ARBA00023002"/>
    </source>
</evidence>
<dbReference type="NCBIfam" id="TIGR03564">
    <property type="entry name" value="F420_MSMEG_4879"/>
    <property type="match status" value="1"/>
</dbReference>
<evidence type="ECO:0000313" key="4">
    <source>
        <dbReference type="Proteomes" id="UP001589693"/>
    </source>
</evidence>
<dbReference type="EMBL" id="JBHLZU010000007">
    <property type="protein sequence ID" value="MFB9903998.1"/>
    <property type="molecule type" value="Genomic_DNA"/>
</dbReference>
<dbReference type="InterPro" id="IPR050564">
    <property type="entry name" value="F420-G6PD/mer"/>
</dbReference>
<evidence type="ECO:0000259" key="2">
    <source>
        <dbReference type="Pfam" id="PF00296"/>
    </source>
</evidence>
<dbReference type="InterPro" id="IPR011251">
    <property type="entry name" value="Luciferase-like_dom"/>
</dbReference>
<dbReference type="Pfam" id="PF00296">
    <property type="entry name" value="Bac_luciferase"/>
    <property type="match status" value="1"/>
</dbReference>